<dbReference type="RefSeq" id="WP_066970751.1">
    <property type="nucleotide sequence ID" value="NZ_LWMT01000037.1"/>
</dbReference>
<feature type="domain" description="DUF11" evidence="2">
    <location>
        <begin position="545"/>
        <end position="664"/>
    </location>
</feature>
<sequence>MEPKSNESLSKKNIYNYLTKIAIILVIFTLIAIITSGANATDISITSDSTDGINGAINNATDSVNTITLSEGNYNKSTDKNNNISFSNKSLNFTGNGSAEEVVIDGLNEGQLFKIDGSNNNIIFENLTFKNGNASEGGAIFISGENNSLTIIGCIFENNYGNISGAIYNNGSTLNIINSTFIENSGDISGAIYNEDSPNVLIDNSNFINNSASDTGGVIYTGHGNFSVSFSNFTNNSHIAIYINSTKAFINSSIIAESDVAIGLGFVNSAYDLDENILNNNNTIENNTILMIIEGNGNSIGNGTFNSYSTNLKGIVVSGFDNNFSNIYLNGFINALIFNDSSKNNIFLNSTFDKNEVAIVIYGSNNTISTSTVINSLVGLVLNGTNNSFIYNRIHNNTMGMENYGENNVANFNWWGRNNITDYYEDYGTNLSLDYYYVLRLSLNNTFFTENDSVIYPIYQNATLTSSFGLNSEDVVNNITLLPPFEVEIILKNSTGLIKSELIDLRSNNFSEDITLSKYNLNTNISASLDDENITLSINADIVNLTITNIVNSTSSEHNIKDNITYIITVTNNGITNVSNLYVTNIILDKDKLNFINYTATEGAYDYATGLWTIENLNSGEIAILEINVTIIAIGTIESFANVSVNDSDINDKNIGNNTSSISIDALRIPVTLTQTNITTNLGKTIKLESTLTDKNKEAIVSKSIKFYINGTYLGTNITNSKGSAYFSYTPKKTGILYYTSSFTDSSKDYASFNSSKSKITINKFEINLAIGLSTGYVGYKKSFKVKATYIKGKVANKSFTVYINGKKLGTYKTNSKGEFTFKTTPTNTSTKIQIKSAENSKYVAISKTYTSKAKYKSFTLKYKVKTSNSKLTSIKTKAYYYKKVSLSVKVANKNGKPTKGKYVQFYIGNKYLGKVKTNKEGIAILKYTPKKT</sequence>
<dbReference type="Gene3D" id="2.60.40.10">
    <property type="entry name" value="Immunoglobulins"/>
    <property type="match status" value="1"/>
</dbReference>
<dbReference type="AlphaFoldDB" id="A0A166F0V2"/>
<dbReference type="Proteomes" id="UP000077066">
    <property type="component" value="Unassembled WGS sequence"/>
</dbReference>
<dbReference type="InterPro" id="IPR011050">
    <property type="entry name" value="Pectin_lyase_fold/virulence"/>
</dbReference>
<protein>
    <recommendedName>
        <fullName evidence="2">DUF11 domain-containing protein</fullName>
    </recommendedName>
</protein>
<dbReference type="InterPro" id="IPR013783">
    <property type="entry name" value="Ig-like_fold"/>
</dbReference>
<evidence type="ECO:0000259" key="2">
    <source>
        <dbReference type="Pfam" id="PF01345"/>
    </source>
</evidence>
<keyword evidence="1" id="KW-0472">Membrane</keyword>
<organism evidence="3 4">
    <name type="scientific">Methanobrevibacter filiformis</name>
    <dbReference type="NCBI Taxonomy" id="55758"/>
    <lineage>
        <taxon>Archaea</taxon>
        <taxon>Methanobacteriati</taxon>
        <taxon>Methanobacteriota</taxon>
        <taxon>Methanomada group</taxon>
        <taxon>Methanobacteria</taxon>
        <taxon>Methanobacteriales</taxon>
        <taxon>Methanobacteriaceae</taxon>
        <taxon>Methanobrevibacter</taxon>
    </lineage>
</organism>
<dbReference type="SUPFAM" id="SSF51126">
    <property type="entry name" value="Pectin lyase-like"/>
    <property type="match status" value="1"/>
</dbReference>
<keyword evidence="1" id="KW-1133">Transmembrane helix</keyword>
<dbReference type="InterPro" id="IPR006626">
    <property type="entry name" value="PbH1"/>
</dbReference>
<accession>A0A166F0V2</accession>
<proteinExistence type="predicted"/>
<dbReference type="InterPro" id="IPR012334">
    <property type="entry name" value="Pectin_lyas_fold"/>
</dbReference>
<dbReference type="STRING" id="55758.MBFIL_02750"/>
<keyword evidence="4" id="KW-1185">Reference proteome</keyword>
<dbReference type="InterPro" id="IPR001434">
    <property type="entry name" value="OmcB-like_DUF11"/>
</dbReference>
<dbReference type="EMBL" id="LWMT01000037">
    <property type="protein sequence ID" value="KZX17205.1"/>
    <property type="molecule type" value="Genomic_DNA"/>
</dbReference>
<dbReference type="Gene3D" id="2.160.20.10">
    <property type="entry name" value="Single-stranded right-handed beta-helix, Pectin lyase-like"/>
    <property type="match status" value="1"/>
</dbReference>
<keyword evidence="1" id="KW-0812">Transmembrane</keyword>
<feature type="transmembrane region" description="Helical" evidence="1">
    <location>
        <begin position="21"/>
        <end position="40"/>
    </location>
</feature>
<evidence type="ECO:0000313" key="3">
    <source>
        <dbReference type="EMBL" id="KZX17205.1"/>
    </source>
</evidence>
<dbReference type="PATRIC" id="fig|55758.3.peg.307"/>
<evidence type="ECO:0000313" key="4">
    <source>
        <dbReference type="Proteomes" id="UP000077066"/>
    </source>
</evidence>
<evidence type="ECO:0000256" key="1">
    <source>
        <dbReference type="SAM" id="Phobius"/>
    </source>
</evidence>
<comment type="caution">
    <text evidence="3">The sequence shown here is derived from an EMBL/GenBank/DDBJ whole genome shotgun (WGS) entry which is preliminary data.</text>
</comment>
<dbReference type="SMART" id="SM00710">
    <property type="entry name" value="PbH1"/>
    <property type="match status" value="6"/>
</dbReference>
<gene>
    <name evidence="3" type="ORF">MBFIL_02750</name>
</gene>
<name>A0A166F0V2_9EURY</name>
<dbReference type="Pfam" id="PF01345">
    <property type="entry name" value="DUF11"/>
    <property type="match status" value="1"/>
</dbReference>
<reference evidence="3 4" key="1">
    <citation type="submission" date="2016-04" db="EMBL/GenBank/DDBJ databases">
        <title>Genome sequence of Methanobrevibacter filiformis DSM 11501.</title>
        <authorList>
            <person name="Poehlein A."/>
            <person name="Seedorf H."/>
            <person name="Daniel R."/>
        </authorList>
    </citation>
    <scope>NUCLEOTIDE SEQUENCE [LARGE SCALE GENOMIC DNA]</scope>
    <source>
        <strain evidence="3 4">DSM 11501</strain>
    </source>
</reference>
<dbReference type="OrthoDB" id="78475at2157"/>